<dbReference type="SMART" id="SM00507">
    <property type="entry name" value="HNHc"/>
    <property type="match status" value="1"/>
</dbReference>
<gene>
    <name evidence="2" type="ORF">DSF98_21985</name>
</gene>
<dbReference type="AlphaFoldDB" id="A0A3V2NZD6"/>
<dbReference type="InterPro" id="IPR013467">
    <property type="entry name" value="HNH78-like"/>
</dbReference>
<dbReference type="EMBL" id="AAACIV010000027">
    <property type="protein sequence ID" value="EAA7255309.1"/>
    <property type="molecule type" value="Genomic_DNA"/>
</dbReference>
<organism evidence="2">
    <name type="scientific">Salmonella enterica I</name>
    <dbReference type="NCBI Taxonomy" id="59201"/>
    <lineage>
        <taxon>Bacteria</taxon>
        <taxon>Pseudomonadati</taxon>
        <taxon>Pseudomonadota</taxon>
        <taxon>Gammaproteobacteria</taxon>
        <taxon>Enterobacterales</taxon>
        <taxon>Enterobacteriaceae</taxon>
        <taxon>Salmonella</taxon>
    </lineage>
</organism>
<name>A0A3V2NZD6_SALET</name>
<sequence>MIKLNRLPSPVVLRDNCTAWTKNLMALVDKYGGYNKIPAKEKEPALRFYRHEDIKQTLKASTHGKCAFCEGIPDETGYAEVEHFYPKSLYTEKTFEWENLLYACKACNNQKLNHDTYHLPIVNPYDNDPDEYFTYNDIMIRPKKEDYQEIAERTIKVCGLSSPRLITARSKILVSFRIFEQELSTALSKFHDARTEKSKEDRARKISEALDTIESMAKPDAKLSHFYRFLLNSSAVYHQAKDELNNYLCEVL</sequence>
<dbReference type="Proteomes" id="UP000839682">
    <property type="component" value="Unassembled WGS sequence"/>
</dbReference>
<proteinExistence type="predicted"/>
<dbReference type="CDD" id="cd00085">
    <property type="entry name" value="HNHc"/>
    <property type="match status" value="1"/>
</dbReference>
<evidence type="ECO:0000313" key="2">
    <source>
        <dbReference type="EMBL" id="EAA7255309.1"/>
    </source>
</evidence>
<dbReference type="Gene3D" id="1.10.30.50">
    <property type="match status" value="1"/>
</dbReference>
<reference evidence="2" key="1">
    <citation type="submission" date="2018-07" db="EMBL/GenBank/DDBJ databases">
        <authorList>
            <person name="Ashton P.M."/>
            <person name="Dallman T."/>
            <person name="Nair S."/>
            <person name="De Pinna E."/>
            <person name="Peters T."/>
            <person name="Grant K."/>
        </authorList>
    </citation>
    <scope>NUCLEOTIDE SEQUENCE [LARGE SCALE GENOMIC DNA]</scope>
    <source>
        <strain evidence="2">440016</strain>
    </source>
</reference>
<dbReference type="NCBIfam" id="TIGR02646">
    <property type="entry name" value="retron system putative HNH endonuclease"/>
    <property type="match status" value="1"/>
</dbReference>
<comment type="caution">
    <text evidence="2">The sequence shown here is derived from an EMBL/GenBank/DDBJ whole genome shotgun (WGS) entry which is preliminary data.</text>
</comment>
<protein>
    <submittedName>
        <fullName evidence="2">TIGR02646 family protein</fullName>
    </submittedName>
</protein>
<dbReference type="InterPro" id="IPR003615">
    <property type="entry name" value="HNH_nuc"/>
</dbReference>
<feature type="domain" description="HNH nuclease" evidence="1">
    <location>
        <begin position="53"/>
        <end position="109"/>
    </location>
</feature>
<evidence type="ECO:0000259" key="1">
    <source>
        <dbReference type="SMART" id="SM00507"/>
    </source>
</evidence>
<accession>A0A3V2NZD6</accession>